<organism evidence="1 2">
    <name type="scientific">Micromonospora craniellae</name>
    <dbReference type="NCBI Taxonomy" id="2294034"/>
    <lineage>
        <taxon>Bacteria</taxon>
        <taxon>Bacillati</taxon>
        <taxon>Actinomycetota</taxon>
        <taxon>Actinomycetes</taxon>
        <taxon>Micromonosporales</taxon>
        <taxon>Micromonosporaceae</taxon>
        <taxon>Micromonospora</taxon>
    </lineage>
</organism>
<gene>
    <name evidence="1" type="ORF">D0Q02_23730</name>
</gene>
<protein>
    <submittedName>
        <fullName evidence="1">Uncharacterized protein</fullName>
    </submittedName>
</protein>
<comment type="caution">
    <text evidence="1">The sequence shown here is derived from an EMBL/GenBank/DDBJ whole genome shotgun (WGS) entry which is preliminary data.</text>
</comment>
<reference evidence="1 2" key="1">
    <citation type="submission" date="2018-08" db="EMBL/GenBank/DDBJ databases">
        <title>Verrucosispora craniellae sp. nov., isolated from a marine sponge in the South China Sea.</title>
        <authorList>
            <person name="Li L."/>
            <person name="Lin H.W."/>
        </authorList>
    </citation>
    <scope>NUCLEOTIDE SEQUENCE [LARGE SCALE GENOMIC DNA]</scope>
    <source>
        <strain evidence="1 2">LHW63014</strain>
    </source>
</reference>
<name>A0A372FUG5_9ACTN</name>
<proteinExistence type="predicted"/>
<dbReference type="AlphaFoldDB" id="A0A372FUG5"/>
<sequence length="115" mass="13463">MSLGINDWAHETLSGQRYRDDRPPLLREDPARWWDELRRRMAAGDMRAAQIYSTVSAAEDLGWNLWRHSHHPATTLTKRSDRQPPYCCESPMWASPDGWTCRITHRLFPYTAATH</sequence>
<dbReference type="Proteomes" id="UP000262621">
    <property type="component" value="Unassembled WGS sequence"/>
</dbReference>
<evidence type="ECO:0000313" key="2">
    <source>
        <dbReference type="Proteomes" id="UP000262621"/>
    </source>
</evidence>
<dbReference type="EMBL" id="QVFU01000035">
    <property type="protein sequence ID" value="RFS44170.1"/>
    <property type="molecule type" value="Genomic_DNA"/>
</dbReference>
<evidence type="ECO:0000313" key="1">
    <source>
        <dbReference type="EMBL" id="RFS44170.1"/>
    </source>
</evidence>
<accession>A0A372FUG5</accession>
<keyword evidence="2" id="KW-1185">Reference proteome</keyword>